<evidence type="ECO:0000313" key="2">
    <source>
        <dbReference type="EMBL" id="CAF2144089.1"/>
    </source>
</evidence>
<organism evidence="3 5">
    <name type="scientific">Rotaria magnacalcarata</name>
    <dbReference type="NCBI Taxonomy" id="392030"/>
    <lineage>
        <taxon>Eukaryota</taxon>
        <taxon>Metazoa</taxon>
        <taxon>Spiralia</taxon>
        <taxon>Gnathifera</taxon>
        <taxon>Rotifera</taxon>
        <taxon>Eurotatoria</taxon>
        <taxon>Bdelloidea</taxon>
        <taxon>Philodinida</taxon>
        <taxon>Philodinidae</taxon>
        <taxon>Rotaria</taxon>
    </lineage>
</organism>
<dbReference type="Proteomes" id="UP000663856">
    <property type="component" value="Unassembled WGS sequence"/>
</dbReference>
<dbReference type="Proteomes" id="UP000663842">
    <property type="component" value="Unassembled WGS sequence"/>
</dbReference>
<dbReference type="EMBL" id="CAJOBG010005037">
    <property type="protein sequence ID" value="CAF4136890.1"/>
    <property type="molecule type" value="Genomic_DNA"/>
</dbReference>
<evidence type="ECO:0000313" key="5">
    <source>
        <dbReference type="Proteomes" id="UP000663842"/>
    </source>
</evidence>
<dbReference type="EMBL" id="CAJNRG010012889">
    <property type="protein sequence ID" value="CAF2144089.1"/>
    <property type="molecule type" value="Genomic_DNA"/>
</dbReference>
<evidence type="ECO:0000313" key="4">
    <source>
        <dbReference type="EMBL" id="CAF4136890.1"/>
    </source>
</evidence>
<sequence>MHYDEVKRLPDSNTIPVLSVRPVELALFMSDLINVIIQTRDPNSDELIARYLFKRFDDEIKKTEAEFQQEFLLTVAQYAKQKVDAHDTAFNPDEVRNILQGKRSSRLTKTGSVLLSSESFIECLQKARKRLNSYTNPE</sequence>
<dbReference type="AlphaFoldDB" id="A0A819TP31"/>
<dbReference type="EMBL" id="CAJOBF010003274">
    <property type="protein sequence ID" value="CAF4082903.1"/>
    <property type="molecule type" value="Genomic_DNA"/>
</dbReference>
<gene>
    <name evidence="4" type="ORF">OVN521_LOCUS22843</name>
    <name evidence="3" type="ORF">UXM345_LOCUS21182</name>
    <name evidence="1" type="ORF">WKI299_LOCUS19334</name>
    <name evidence="2" type="ORF">XDN619_LOCUS27297</name>
</gene>
<evidence type="ECO:0000313" key="3">
    <source>
        <dbReference type="EMBL" id="CAF4082903.1"/>
    </source>
</evidence>
<dbReference type="Proteomes" id="UP000663887">
    <property type="component" value="Unassembled WGS sequence"/>
</dbReference>
<name>A0A819TP31_9BILA</name>
<protein>
    <submittedName>
        <fullName evidence="3">Uncharacterized protein</fullName>
    </submittedName>
</protein>
<accession>A0A819TP31</accession>
<proteinExistence type="predicted"/>
<dbReference type="EMBL" id="CAJNRF010008050">
    <property type="protein sequence ID" value="CAF2096865.1"/>
    <property type="molecule type" value="Genomic_DNA"/>
</dbReference>
<comment type="caution">
    <text evidence="3">The sequence shown here is derived from an EMBL/GenBank/DDBJ whole genome shotgun (WGS) entry which is preliminary data.</text>
</comment>
<evidence type="ECO:0000313" key="1">
    <source>
        <dbReference type="EMBL" id="CAF2096865.1"/>
    </source>
</evidence>
<dbReference type="Proteomes" id="UP000663866">
    <property type="component" value="Unassembled WGS sequence"/>
</dbReference>
<evidence type="ECO:0000313" key="6">
    <source>
        <dbReference type="Proteomes" id="UP000663866"/>
    </source>
</evidence>
<reference evidence="3" key="1">
    <citation type="submission" date="2021-02" db="EMBL/GenBank/DDBJ databases">
        <authorList>
            <person name="Nowell W R."/>
        </authorList>
    </citation>
    <scope>NUCLEOTIDE SEQUENCE</scope>
</reference>
<keyword evidence="6" id="KW-1185">Reference proteome</keyword>